<dbReference type="PANTHER" id="PTHR22946">
    <property type="entry name" value="DIENELACTONE HYDROLASE DOMAIN-CONTAINING PROTEIN-RELATED"/>
    <property type="match status" value="1"/>
</dbReference>
<evidence type="ECO:0000256" key="2">
    <source>
        <dbReference type="ARBA" id="ARBA00038115"/>
    </source>
</evidence>
<dbReference type="EMBL" id="CATWHI010000009">
    <property type="protein sequence ID" value="CAJ0744671.1"/>
    <property type="molecule type" value="Genomic_DNA"/>
</dbReference>
<evidence type="ECO:0000313" key="4">
    <source>
        <dbReference type="EMBL" id="CAJ0744671.1"/>
    </source>
</evidence>
<dbReference type="InterPro" id="IPR050261">
    <property type="entry name" value="FrsA_esterase"/>
</dbReference>
<dbReference type="PANTHER" id="PTHR22946:SF9">
    <property type="entry name" value="POLYKETIDE TRANSFERASE AF380"/>
    <property type="match status" value="1"/>
</dbReference>
<evidence type="ECO:0000313" key="5">
    <source>
        <dbReference type="Proteomes" id="UP001189225"/>
    </source>
</evidence>
<dbReference type="Pfam" id="PF00561">
    <property type="entry name" value="Abhydrolase_1"/>
    <property type="match status" value="1"/>
</dbReference>
<comment type="caution">
    <text evidence="4">The sequence shown here is derived from an EMBL/GenBank/DDBJ whole genome shotgun (WGS) entry which is preliminary data.</text>
</comment>
<dbReference type="GO" id="GO:0052689">
    <property type="term" value="F:carboxylic ester hydrolase activity"/>
    <property type="evidence" value="ECO:0007669"/>
    <property type="project" value="UniProtKB-ARBA"/>
</dbReference>
<dbReference type="InterPro" id="IPR000073">
    <property type="entry name" value="AB_hydrolase_1"/>
</dbReference>
<organism evidence="4 5">
    <name type="scientific">Ralstonia edaphi</name>
    <dbReference type="NCBI Taxonomy" id="3058599"/>
    <lineage>
        <taxon>Bacteria</taxon>
        <taxon>Pseudomonadati</taxon>
        <taxon>Pseudomonadota</taxon>
        <taxon>Betaproteobacteria</taxon>
        <taxon>Burkholderiales</taxon>
        <taxon>Burkholderiaceae</taxon>
        <taxon>Ralstonia</taxon>
    </lineage>
</organism>
<name>A0AB72XBZ7_9RALS</name>
<dbReference type="SUPFAM" id="SSF53474">
    <property type="entry name" value="alpha/beta-Hydrolases"/>
    <property type="match status" value="1"/>
</dbReference>
<keyword evidence="5" id="KW-1185">Reference proteome</keyword>
<dbReference type="Proteomes" id="UP001189225">
    <property type="component" value="Unassembled WGS sequence"/>
</dbReference>
<sequence>MTQRANAEFPSGQRGERCRGWLYEPEGNGPFPVIVMAHGLGGVKEMRLDAFAERFSDAGYACLVFDYRNFGASEGAPRQLLDIGQQLEDWSSAIAFARLQPSLMRSKVVLWGTSFGGGHVIASAARDQNVAAAIAQCPFTDGIASALAMDLRSSFKVTAMAMVDMLRGLVGMTPLMVATSGPPHSAALMTAPDAHGGYLALVPSGVSFRNHVAARFALNILRYRSGRRAAKVSCPILFCICETDSVAPAGPNRRYAKKAPCGEIRRYREGHFDIYVGEAFERVVADQLDFLKRHVPVKGPAMSKKETT</sequence>
<evidence type="ECO:0000259" key="3">
    <source>
        <dbReference type="Pfam" id="PF00561"/>
    </source>
</evidence>
<dbReference type="RefSeq" id="WP_316902269.1">
    <property type="nucleotide sequence ID" value="NZ_CATWHI010000009.1"/>
</dbReference>
<proteinExistence type="inferred from homology"/>
<evidence type="ECO:0000256" key="1">
    <source>
        <dbReference type="ARBA" id="ARBA00022801"/>
    </source>
</evidence>
<gene>
    <name evidence="4" type="primary">aidA</name>
    <name evidence="4" type="ORF">R16034_04697</name>
</gene>
<accession>A0AB72XBZ7</accession>
<feature type="domain" description="AB hydrolase-1" evidence="3">
    <location>
        <begin position="32"/>
        <end position="169"/>
    </location>
</feature>
<keyword evidence="1" id="KW-0378">Hydrolase</keyword>
<dbReference type="Gene3D" id="3.40.50.1820">
    <property type="entry name" value="alpha/beta hydrolase"/>
    <property type="match status" value="1"/>
</dbReference>
<protein>
    <submittedName>
        <fullName evidence="4">Quorum-quenching protein AidA</fullName>
    </submittedName>
</protein>
<dbReference type="InterPro" id="IPR029058">
    <property type="entry name" value="AB_hydrolase_fold"/>
</dbReference>
<dbReference type="AlphaFoldDB" id="A0AB72XBZ7"/>
<comment type="similarity">
    <text evidence="2">Belongs to the AB hydrolase superfamily. FUS2 hydrolase family.</text>
</comment>
<reference evidence="4 5" key="1">
    <citation type="submission" date="2023-07" db="EMBL/GenBank/DDBJ databases">
        <authorList>
            <person name="Peeters C."/>
        </authorList>
    </citation>
    <scope>NUCLEOTIDE SEQUENCE [LARGE SCALE GENOMIC DNA]</scope>
    <source>
        <strain evidence="4 5">R-16034</strain>
    </source>
</reference>